<dbReference type="PROSITE" id="PS50893">
    <property type="entry name" value="ABC_TRANSPORTER_2"/>
    <property type="match status" value="1"/>
</dbReference>
<dbReference type="InterPro" id="IPR039421">
    <property type="entry name" value="Type_1_exporter"/>
</dbReference>
<dbReference type="SUPFAM" id="SSF52540">
    <property type="entry name" value="P-loop containing nucleoside triphosphate hydrolases"/>
    <property type="match status" value="1"/>
</dbReference>
<dbReference type="RefSeq" id="XP_005765212.1">
    <property type="nucleotide sequence ID" value="XM_005765155.1"/>
</dbReference>
<dbReference type="HOGENOM" id="CLU_948093_0_0_1"/>
<dbReference type="EnsemblProtists" id="EOD12783">
    <property type="protein sequence ID" value="EOD12783"/>
    <property type="gene ID" value="EMIHUDRAFT_247268"/>
</dbReference>
<accession>A0A0D3INE8</accession>
<reference evidence="4" key="1">
    <citation type="journal article" date="2013" name="Nature">
        <title>Pan genome of the phytoplankton Emiliania underpins its global distribution.</title>
        <authorList>
            <person name="Read B.A."/>
            <person name="Kegel J."/>
            <person name="Klute M.J."/>
            <person name="Kuo A."/>
            <person name="Lefebvre S.C."/>
            <person name="Maumus F."/>
            <person name="Mayer C."/>
            <person name="Miller J."/>
            <person name="Monier A."/>
            <person name="Salamov A."/>
            <person name="Young J."/>
            <person name="Aguilar M."/>
            <person name="Claverie J.M."/>
            <person name="Frickenhaus S."/>
            <person name="Gonzalez K."/>
            <person name="Herman E.K."/>
            <person name="Lin Y.C."/>
            <person name="Napier J."/>
            <person name="Ogata H."/>
            <person name="Sarno A.F."/>
            <person name="Shmutz J."/>
            <person name="Schroeder D."/>
            <person name="de Vargas C."/>
            <person name="Verret F."/>
            <person name="von Dassow P."/>
            <person name="Valentin K."/>
            <person name="Van de Peer Y."/>
            <person name="Wheeler G."/>
            <person name="Dacks J.B."/>
            <person name="Delwiche C.F."/>
            <person name="Dyhrman S.T."/>
            <person name="Glockner G."/>
            <person name="John U."/>
            <person name="Richards T."/>
            <person name="Worden A.Z."/>
            <person name="Zhang X."/>
            <person name="Grigoriev I.V."/>
            <person name="Allen A.E."/>
            <person name="Bidle K."/>
            <person name="Borodovsky M."/>
            <person name="Bowler C."/>
            <person name="Brownlee C."/>
            <person name="Cock J.M."/>
            <person name="Elias M."/>
            <person name="Gladyshev V.N."/>
            <person name="Groth M."/>
            <person name="Guda C."/>
            <person name="Hadaegh A."/>
            <person name="Iglesias-Rodriguez M.D."/>
            <person name="Jenkins J."/>
            <person name="Jones B.M."/>
            <person name="Lawson T."/>
            <person name="Leese F."/>
            <person name="Lindquist E."/>
            <person name="Lobanov A."/>
            <person name="Lomsadze A."/>
            <person name="Malik S.B."/>
            <person name="Marsh M.E."/>
            <person name="Mackinder L."/>
            <person name="Mock T."/>
            <person name="Mueller-Roeber B."/>
            <person name="Pagarete A."/>
            <person name="Parker M."/>
            <person name="Probert I."/>
            <person name="Quesneville H."/>
            <person name="Raines C."/>
            <person name="Rensing S.A."/>
            <person name="Riano-Pachon D.M."/>
            <person name="Richier S."/>
            <person name="Rokitta S."/>
            <person name="Shiraiwa Y."/>
            <person name="Soanes D.M."/>
            <person name="van der Giezen M."/>
            <person name="Wahlund T.M."/>
            <person name="Williams B."/>
            <person name="Wilson W."/>
            <person name="Wolfe G."/>
            <person name="Wurch L.L."/>
        </authorList>
    </citation>
    <scope>NUCLEOTIDE SEQUENCE</scope>
</reference>
<evidence type="ECO:0000313" key="4">
    <source>
        <dbReference type="Proteomes" id="UP000013827"/>
    </source>
</evidence>
<protein>
    <recommendedName>
        <fullName evidence="2">ABC transporter domain-containing protein</fullName>
    </recommendedName>
</protein>
<evidence type="ECO:0000256" key="1">
    <source>
        <dbReference type="SAM" id="MobiDB-lite"/>
    </source>
</evidence>
<sequence>MGKKEQVSSQAPSAARSCWTTCRSKSITSLLRSRVVIVDQSTVLFSQTIAANLTYGIERDVSERDIVQACKDAQAWEFINEKPDKLLTMLESGGSNLSGGQRQRLAIARAMLRRPDVILLDEATSALDNENEAKVQKALDNLARRGSALVIAHRLSTIRDSDAIVVVDHGRVVECGTHAELIAKDPDVAESEPASPTTTMLVLREDDAPSAEVASTTYRRLWDAATGSPAKMSLQAIAEKVAAAEEEPARLKKRQVLMQQQKQRLIEPRAELCDRTNDSTRTARATSRRSACGS</sequence>
<dbReference type="GO" id="GO:0015421">
    <property type="term" value="F:ABC-type oligopeptide transporter activity"/>
    <property type="evidence" value="ECO:0007669"/>
    <property type="project" value="TreeGrafter"/>
</dbReference>
<evidence type="ECO:0000259" key="2">
    <source>
        <dbReference type="PROSITE" id="PS50893"/>
    </source>
</evidence>
<dbReference type="Pfam" id="PF00005">
    <property type="entry name" value="ABC_tran"/>
    <property type="match status" value="1"/>
</dbReference>
<dbReference type="PaxDb" id="2903-EOD12783"/>
<organism evidence="3 4">
    <name type="scientific">Emiliania huxleyi (strain CCMP1516)</name>
    <dbReference type="NCBI Taxonomy" id="280463"/>
    <lineage>
        <taxon>Eukaryota</taxon>
        <taxon>Haptista</taxon>
        <taxon>Haptophyta</taxon>
        <taxon>Prymnesiophyceae</taxon>
        <taxon>Isochrysidales</taxon>
        <taxon>Noelaerhabdaceae</taxon>
        <taxon>Emiliania</taxon>
    </lineage>
</organism>
<reference evidence="3" key="2">
    <citation type="submission" date="2024-10" db="UniProtKB">
        <authorList>
            <consortium name="EnsemblProtists"/>
        </authorList>
    </citation>
    <scope>IDENTIFICATION</scope>
</reference>
<dbReference type="PANTHER" id="PTHR43394:SF1">
    <property type="entry name" value="ATP-BINDING CASSETTE SUB-FAMILY B MEMBER 10, MITOCHONDRIAL"/>
    <property type="match status" value="1"/>
</dbReference>
<proteinExistence type="predicted"/>
<dbReference type="KEGG" id="ehx:EMIHUDRAFT_247268"/>
<dbReference type="eggNOG" id="KOG0055">
    <property type="taxonomic scope" value="Eukaryota"/>
</dbReference>
<dbReference type="AlphaFoldDB" id="A0A0D3INE8"/>
<dbReference type="Proteomes" id="UP000013827">
    <property type="component" value="Unassembled WGS sequence"/>
</dbReference>
<feature type="region of interest" description="Disordered" evidence="1">
    <location>
        <begin position="253"/>
        <end position="294"/>
    </location>
</feature>
<dbReference type="STRING" id="2903.R1BRN0"/>
<name>A0A0D3INE8_EMIH1</name>
<feature type="compositionally biased region" description="Basic and acidic residues" evidence="1">
    <location>
        <begin position="264"/>
        <end position="278"/>
    </location>
</feature>
<dbReference type="PANTHER" id="PTHR43394">
    <property type="entry name" value="ATP-DEPENDENT PERMEASE MDL1, MITOCHONDRIAL"/>
    <property type="match status" value="1"/>
</dbReference>
<feature type="domain" description="ABC transporter" evidence="2">
    <location>
        <begin position="2"/>
        <end position="194"/>
    </location>
</feature>
<dbReference type="InterPro" id="IPR027417">
    <property type="entry name" value="P-loop_NTPase"/>
</dbReference>
<dbReference type="InterPro" id="IPR003439">
    <property type="entry name" value="ABC_transporter-like_ATP-bd"/>
</dbReference>
<evidence type="ECO:0000313" key="3">
    <source>
        <dbReference type="EnsemblProtists" id="EOD12783"/>
    </source>
</evidence>
<dbReference type="InterPro" id="IPR017871">
    <property type="entry name" value="ABC_transporter-like_CS"/>
</dbReference>
<dbReference type="PROSITE" id="PS00211">
    <property type="entry name" value="ABC_TRANSPORTER_1"/>
    <property type="match status" value="1"/>
</dbReference>
<feature type="compositionally biased region" description="Low complexity" evidence="1">
    <location>
        <begin position="279"/>
        <end position="294"/>
    </location>
</feature>
<dbReference type="Gene3D" id="3.40.50.300">
    <property type="entry name" value="P-loop containing nucleotide triphosphate hydrolases"/>
    <property type="match status" value="1"/>
</dbReference>
<dbReference type="GO" id="GO:0005524">
    <property type="term" value="F:ATP binding"/>
    <property type="evidence" value="ECO:0007669"/>
    <property type="project" value="InterPro"/>
</dbReference>
<dbReference type="GeneID" id="17258931"/>
<dbReference type="GO" id="GO:0016887">
    <property type="term" value="F:ATP hydrolysis activity"/>
    <property type="evidence" value="ECO:0007669"/>
    <property type="project" value="InterPro"/>
</dbReference>
<keyword evidence="4" id="KW-1185">Reference proteome</keyword>